<evidence type="ECO:0000256" key="1">
    <source>
        <dbReference type="SAM" id="SignalP"/>
    </source>
</evidence>
<dbReference type="RefSeq" id="WP_110815504.1">
    <property type="nucleotide sequence ID" value="NZ_QJTE01000007.1"/>
</dbReference>
<dbReference type="AlphaFoldDB" id="A0A318SMV3"/>
<evidence type="ECO:0000313" key="3">
    <source>
        <dbReference type="Proteomes" id="UP000248311"/>
    </source>
</evidence>
<name>A0A318SMV3_9RHOB</name>
<organism evidence="2 3">
    <name type="scientific">Pseudoroseicyclus aestuarii</name>
    <dbReference type="NCBI Taxonomy" id="1795041"/>
    <lineage>
        <taxon>Bacteria</taxon>
        <taxon>Pseudomonadati</taxon>
        <taxon>Pseudomonadota</taxon>
        <taxon>Alphaproteobacteria</taxon>
        <taxon>Rhodobacterales</taxon>
        <taxon>Paracoccaceae</taxon>
        <taxon>Pseudoroseicyclus</taxon>
    </lineage>
</organism>
<dbReference type="OrthoDB" id="9781367at2"/>
<keyword evidence="1" id="KW-0732">Signal</keyword>
<dbReference type="EMBL" id="QJTE01000007">
    <property type="protein sequence ID" value="PYE81283.1"/>
    <property type="molecule type" value="Genomic_DNA"/>
</dbReference>
<reference evidence="2 3" key="1">
    <citation type="submission" date="2018-06" db="EMBL/GenBank/DDBJ databases">
        <title>Genomic Encyclopedia of Type Strains, Phase III (KMG-III): the genomes of soil and plant-associated and newly described type strains.</title>
        <authorList>
            <person name="Whitman W."/>
        </authorList>
    </citation>
    <scope>NUCLEOTIDE SEQUENCE [LARGE SCALE GENOMIC DNA]</scope>
    <source>
        <strain evidence="2 3">CECT 9025</strain>
    </source>
</reference>
<dbReference type="Proteomes" id="UP000248311">
    <property type="component" value="Unassembled WGS sequence"/>
</dbReference>
<protein>
    <submittedName>
        <fullName evidence="2">Uncharacterized protein</fullName>
    </submittedName>
</protein>
<feature type="chain" id="PRO_5016259295" evidence="1">
    <location>
        <begin position="28"/>
        <end position="110"/>
    </location>
</feature>
<evidence type="ECO:0000313" key="2">
    <source>
        <dbReference type="EMBL" id="PYE81283.1"/>
    </source>
</evidence>
<keyword evidence="3" id="KW-1185">Reference proteome</keyword>
<comment type="caution">
    <text evidence="2">The sequence shown here is derived from an EMBL/GenBank/DDBJ whole genome shotgun (WGS) entry which is preliminary data.</text>
</comment>
<gene>
    <name evidence="2" type="ORF">DFP88_10773</name>
</gene>
<feature type="signal peptide" evidence="1">
    <location>
        <begin position="1"/>
        <end position="27"/>
    </location>
</feature>
<accession>A0A318SMV3</accession>
<proteinExistence type="predicted"/>
<sequence length="110" mass="12062">MRARWKLLLWAAVLAPLAGWLSLPAQEATPSAPPLARGCVNDSGSNTCDRTLIVSAGGQRFLLPPGRTLPGEARLAQRQACPAPYLPARIERFWGLWHSWGCLPPPRARR</sequence>